<dbReference type="PROSITE" id="PS51118">
    <property type="entry name" value="HTH_HXLR"/>
    <property type="match status" value="1"/>
</dbReference>
<dbReference type="InterPro" id="IPR002577">
    <property type="entry name" value="HTH_HxlR"/>
</dbReference>
<sequence>MKKDIQTINKEIAYIQDTLYVINGKWKLPILIAIYNGVYRFREIQRYVGAITPKVLSNYLKDLEENKLVIRKVFDSSPVLVEYHITEYAKTLEPMMREMVSWGANHRIKISQESKTIN</sequence>
<dbReference type="Pfam" id="PF01638">
    <property type="entry name" value="HxlR"/>
    <property type="match status" value="1"/>
</dbReference>
<name>A0ABQ5MJE1_9FLAO</name>
<evidence type="ECO:0000256" key="3">
    <source>
        <dbReference type="ARBA" id="ARBA00023163"/>
    </source>
</evidence>
<gene>
    <name evidence="5" type="ORF">Y10_18150</name>
</gene>
<dbReference type="SUPFAM" id="SSF46785">
    <property type="entry name" value="Winged helix' DNA-binding domain"/>
    <property type="match status" value="1"/>
</dbReference>
<dbReference type="InterPro" id="IPR036388">
    <property type="entry name" value="WH-like_DNA-bd_sf"/>
</dbReference>
<dbReference type="Proteomes" id="UP001143543">
    <property type="component" value="Unassembled WGS sequence"/>
</dbReference>
<dbReference type="Gene3D" id="1.10.10.10">
    <property type="entry name" value="Winged helix-like DNA-binding domain superfamily/Winged helix DNA-binding domain"/>
    <property type="match status" value="1"/>
</dbReference>
<accession>A0ABQ5MJE1</accession>
<evidence type="ECO:0000313" key="6">
    <source>
        <dbReference type="Proteomes" id="UP001143543"/>
    </source>
</evidence>
<dbReference type="InterPro" id="IPR036390">
    <property type="entry name" value="WH_DNA-bd_sf"/>
</dbReference>
<evidence type="ECO:0000259" key="4">
    <source>
        <dbReference type="PROSITE" id="PS51118"/>
    </source>
</evidence>
<dbReference type="EMBL" id="BRVO01000002">
    <property type="protein sequence ID" value="GLB49447.1"/>
    <property type="molecule type" value="Genomic_DNA"/>
</dbReference>
<proteinExistence type="predicted"/>
<dbReference type="PANTHER" id="PTHR33204">
    <property type="entry name" value="TRANSCRIPTIONAL REGULATOR, MARR FAMILY"/>
    <property type="match status" value="1"/>
</dbReference>
<dbReference type="RefSeq" id="WP_281765082.1">
    <property type="nucleotide sequence ID" value="NZ_BRVO01000002.1"/>
</dbReference>
<keyword evidence="2" id="KW-0238">DNA-binding</keyword>
<comment type="caution">
    <text evidence="5">The sequence shown here is derived from an EMBL/GenBank/DDBJ whole genome shotgun (WGS) entry which is preliminary data.</text>
</comment>
<evidence type="ECO:0000256" key="1">
    <source>
        <dbReference type="ARBA" id="ARBA00023015"/>
    </source>
</evidence>
<keyword evidence="6" id="KW-1185">Reference proteome</keyword>
<reference evidence="5" key="1">
    <citation type="submission" date="2022-07" db="EMBL/GenBank/DDBJ databases">
        <title>Taxonomy of Novel Oxalotrophic and Methylotrophic Bacteria.</title>
        <authorList>
            <person name="Sahin N."/>
            <person name="Tani A."/>
        </authorList>
    </citation>
    <scope>NUCLEOTIDE SEQUENCE</scope>
    <source>
        <strain evidence="5">Y10</strain>
    </source>
</reference>
<keyword evidence="1" id="KW-0805">Transcription regulation</keyword>
<evidence type="ECO:0000256" key="2">
    <source>
        <dbReference type="ARBA" id="ARBA00023125"/>
    </source>
</evidence>
<evidence type="ECO:0000313" key="5">
    <source>
        <dbReference type="EMBL" id="GLB49447.1"/>
    </source>
</evidence>
<feature type="domain" description="HTH hxlR-type" evidence="4">
    <location>
        <begin position="13"/>
        <end position="111"/>
    </location>
</feature>
<protein>
    <submittedName>
        <fullName evidence="5">Transcriptional regulator</fullName>
    </submittedName>
</protein>
<organism evidence="5 6">
    <name type="scientific">Neptunitalea lumnitzerae</name>
    <dbReference type="NCBI Taxonomy" id="2965509"/>
    <lineage>
        <taxon>Bacteria</taxon>
        <taxon>Pseudomonadati</taxon>
        <taxon>Bacteroidota</taxon>
        <taxon>Flavobacteriia</taxon>
        <taxon>Flavobacteriales</taxon>
        <taxon>Flavobacteriaceae</taxon>
        <taxon>Neptunitalea</taxon>
    </lineage>
</organism>
<keyword evidence="3" id="KW-0804">Transcription</keyword>